<dbReference type="PANTHER" id="PTHR12121">
    <property type="entry name" value="CARBON CATABOLITE REPRESSOR PROTEIN 4"/>
    <property type="match status" value="1"/>
</dbReference>
<dbReference type="AlphaFoldDB" id="A0A6G4UDI2"/>
<protein>
    <submittedName>
        <fullName evidence="2">Endonuclease/exonuclease/phosphatase family protein</fullName>
    </submittedName>
</protein>
<dbReference type="Pfam" id="PF03372">
    <property type="entry name" value="Exo_endo_phos"/>
    <property type="match status" value="1"/>
</dbReference>
<dbReference type="EMBL" id="JAAKZV010000458">
    <property type="protein sequence ID" value="NGN70279.1"/>
    <property type="molecule type" value="Genomic_DNA"/>
</dbReference>
<dbReference type="PANTHER" id="PTHR12121:SF36">
    <property type="entry name" value="ENDONUCLEASE_EXONUCLEASE_PHOSPHATASE DOMAIN-CONTAINING PROTEIN"/>
    <property type="match status" value="1"/>
</dbReference>
<dbReference type="Gene3D" id="3.60.10.10">
    <property type="entry name" value="Endonuclease/exonuclease/phosphatase"/>
    <property type="match status" value="1"/>
</dbReference>
<gene>
    <name evidence="2" type="ORF">G5C51_41155</name>
</gene>
<dbReference type="CDD" id="cd09083">
    <property type="entry name" value="EEP-1"/>
    <property type="match status" value="1"/>
</dbReference>
<feature type="non-terminal residue" evidence="2">
    <location>
        <position position="1"/>
    </location>
</feature>
<sequence>PSAAASAGTAARPAAGRQLKTMSFNLRYASDTRPNSWSERRPVMRSLLREESPHVIGTQEGLYAQLRDIHADLGGGYDWLGTGRMGGSKDEFMAVFYDTERLEPVEYDHYWLSDTPYTIASTTWGNEIVRMVTWIRFHDRATDADFYFVNTHLDHRSQPSRERSAALITSRFADLDAALPKVVTGDFNVAAHKNVVYDTMLEAGGLRDTWDVAERRSRLYGTFHGYKGLVPDGDRIDWILATPGVRCRYAEINTYAQDGQFPSDHLPVQALLEL</sequence>
<dbReference type="GO" id="GO:0004519">
    <property type="term" value="F:endonuclease activity"/>
    <property type="evidence" value="ECO:0007669"/>
    <property type="project" value="UniProtKB-KW"/>
</dbReference>
<comment type="caution">
    <text evidence="2">The sequence shown here is derived from an EMBL/GenBank/DDBJ whole genome shotgun (WGS) entry which is preliminary data.</text>
</comment>
<dbReference type="InterPro" id="IPR036691">
    <property type="entry name" value="Endo/exonu/phosph_ase_sf"/>
</dbReference>
<reference evidence="2 3" key="1">
    <citation type="submission" date="2020-02" db="EMBL/GenBank/DDBJ databases">
        <title>Whole-genome analyses of novel actinobacteria.</title>
        <authorList>
            <person name="Sahin N."/>
        </authorList>
    </citation>
    <scope>NUCLEOTIDE SEQUENCE [LARGE SCALE GENOMIC DNA]</scope>
    <source>
        <strain evidence="2 3">A7024</strain>
    </source>
</reference>
<dbReference type="InterPro" id="IPR050410">
    <property type="entry name" value="CCR4/nocturin_mRNA_transcr"/>
</dbReference>
<dbReference type="Proteomes" id="UP000481583">
    <property type="component" value="Unassembled WGS sequence"/>
</dbReference>
<dbReference type="InterPro" id="IPR005135">
    <property type="entry name" value="Endo/exonuclease/phosphatase"/>
</dbReference>
<accession>A0A6G4UDI2</accession>
<evidence type="ECO:0000313" key="3">
    <source>
        <dbReference type="Proteomes" id="UP000481583"/>
    </source>
</evidence>
<evidence type="ECO:0000259" key="1">
    <source>
        <dbReference type="Pfam" id="PF03372"/>
    </source>
</evidence>
<keyword evidence="2" id="KW-0269">Exonuclease</keyword>
<dbReference type="SUPFAM" id="SSF56219">
    <property type="entry name" value="DNase I-like"/>
    <property type="match status" value="1"/>
</dbReference>
<evidence type="ECO:0000313" key="2">
    <source>
        <dbReference type="EMBL" id="NGN70279.1"/>
    </source>
</evidence>
<keyword evidence="2" id="KW-0378">Hydrolase</keyword>
<keyword evidence="2" id="KW-0255">Endonuclease</keyword>
<proteinExistence type="predicted"/>
<keyword evidence="2" id="KW-0540">Nuclease</keyword>
<dbReference type="RefSeq" id="WP_165245931.1">
    <property type="nucleotide sequence ID" value="NZ_JAAKZV010000458.1"/>
</dbReference>
<feature type="domain" description="Endonuclease/exonuclease/phosphatase" evidence="1">
    <location>
        <begin position="22"/>
        <end position="265"/>
    </location>
</feature>
<organism evidence="2 3">
    <name type="scientific">Streptomyces coryli</name>
    <dbReference type="NCBI Taxonomy" id="1128680"/>
    <lineage>
        <taxon>Bacteria</taxon>
        <taxon>Bacillati</taxon>
        <taxon>Actinomycetota</taxon>
        <taxon>Actinomycetes</taxon>
        <taxon>Kitasatosporales</taxon>
        <taxon>Streptomycetaceae</taxon>
        <taxon>Streptomyces</taxon>
    </lineage>
</organism>
<keyword evidence="3" id="KW-1185">Reference proteome</keyword>
<dbReference type="GO" id="GO:0000175">
    <property type="term" value="F:3'-5'-RNA exonuclease activity"/>
    <property type="evidence" value="ECO:0007669"/>
    <property type="project" value="TreeGrafter"/>
</dbReference>
<name>A0A6G4UDI2_9ACTN</name>